<dbReference type="PANTHER" id="PTHR15706">
    <property type="entry name" value="SH3 MULTIPLE DOMAIN"/>
    <property type="match status" value="1"/>
</dbReference>
<dbReference type="OrthoDB" id="10255964at2759"/>
<dbReference type="InParanoid" id="A0A1X7VLH0"/>
<dbReference type="InterPro" id="IPR036871">
    <property type="entry name" value="PX_dom_sf"/>
</dbReference>
<dbReference type="GO" id="GO:0005737">
    <property type="term" value="C:cytoplasm"/>
    <property type="evidence" value="ECO:0007669"/>
    <property type="project" value="TreeGrafter"/>
</dbReference>
<dbReference type="Pfam" id="PF00787">
    <property type="entry name" value="PX"/>
    <property type="match status" value="1"/>
</dbReference>
<evidence type="ECO:0000313" key="3">
    <source>
        <dbReference type="EnsemblMetazoa" id="Aqu2.1.40917_001"/>
    </source>
</evidence>
<dbReference type="STRING" id="400682.A0A1X7VLH0"/>
<feature type="region of interest" description="Disordered" evidence="1">
    <location>
        <begin position="185"/>
        <end position="292"/>
    </location>
</feature>
<dbReference type="SUPFAM" id="SSF64268">
    <property type="entry name" value="PX domain"/>
    <property type="match status" value="1"/>
</dbReference>
<organism evidence="3">
    <name type="scientific">Amphimedon queenslandica</name>
    <name type="common">Sponge</name>
    <dbReference type="NCBI Taxonomy" id="400682"/>
    <lineage>
        <taxon>Eukaryota</taxon>
        <taxon>Metazoa</taxon>
        <taxon>Porifera</taxon>
        <taxon>Demospongiae</taxon>
        <taxon>Heteroscleromorpha</taxon>
        <taxon>Haplosclerida</taxon>
        <taxon>Niphatidae</taxon>
        <taxon>Amphimedon</taxon>
    </lineage>
</organism>
<name>A0A1X7VLH0_AMPQE</name>
<evidence type="ECO:0000259" key="2">
    <source>
        <dbReference type="PROSITE" id="PS50195"/>
    </source>
</evidence>
<dbReference type="InterPro" id="IPR001683">
    <property type="entry name" value="PX_dom"/>
</dbReference>
<sequence length="292" mass="33160">MASLGEVEPVAELPRLVSGSVVSVDEREDNGRSRFIFELNLGWSDGSESIIFRGYQDFFDFHCQLLDSFPEESGSIKGSERIIPFLPGKQVFRRSTKNLALQRLPKLHQYIQEILSLPARMLSSIVLLAFLRDNWEEEKLKYFPPPKIEEKAKIRSNSKDKGISDDFLKSIEAVKMDDEFTVRYQRHGSPQSDSSDDVLNDMAGSGEYEPMLSTMSSSRSDGSLKGRGRSSSYSGEEHRKGSISRKKDSWKGGSWKGSRRKSNKYSSDYRRAMNEDEARKNGMEDSQEGLLQ</sequence>
<proteinExistence type="predicted"/>
<dbReference type="GO" id="GO:0042554">
    <property type="term" value="P:superoxide anion generation"/>
    <property type="evidence" value="ECO:0007669"/>
    <property type="project" value="TreeGrafter"/>
</dbReference>
<dbReference type="GO" id="GO:0016176">
    <property type="term" value="F:superoxide-generating NADPH oxidase activator activity"/>
    <property type="evidence" value="ECO:0007669"/>
    <property type="project" value="TreeGrafter"/>
</dbReference>
<dbReference type="InterPro" id="IPR051228">
    <property type="entry name" value="NADPH_Oxidase/PX-Domain"/>
</dbReference>
<dbReference type="PANTHER" id="PTHR15706:SF27">
    <property type="entry name" value="PX DOMAIN-CONTAINING PROTEIN"/>
    <property type="match status" value="1"/>
</dbReference>
<dbReference type="GO" id="GO:0035091">
    <property type="term" value="F:phosphatidylinositol binding"/>
    <property type="evidence" value="ECO:0007669"/>
    <property type="project" value="InterPro"/>
</dbReference>
<feature type="compositionally biased region" description="Basic and acidic residues" evidence="1">
    <location>
        <begin position="235"/>
        <end position="250"/>
    </location>
</feature>
<feature type="compositionally biased region" description="Low complexity" evidence="1">
    <location>
        <begin position="216"/>
        <end position="234"/>
    </location>
</feature>
<dbReference type="AlphaFoldDB" id="A0A1X7VLH0"/>
<dbReference type="SMART" id="SM00312">
    <property type="entry name" value="PX"/>
    <property type="match status" value="1"/>
</dbReference>
<dbReference type="eggNOG" id="KOG4773">
    <property type="taxonomic scope" value="Eukaryota"/>
</dbReference>
<reference evidence="3" key="1">
    <citation type="submission" date="2017-05" db="UniProtKB">
        <authorList>
            <consortium name="EnsemblMetazoa"/>
        </authorList>
    </citation>
    <scope>IDENTIFICATION</scope>
</reference>
<dbReference type="EnsemblMetazoa" id="Aqu2.1.40917_001">
    <property type="protein sequence ID" value="Aqu2.1.40917_001"/>
    <property type="gene ID" value="Aqu2.1.40917"/>
</dbReference>
<feature type="compositionally biased region" description="Basic and acidic residues" evidence="1">
    <location>
        <begin position="267"/>
        <end position="283"/>
    </location>
</feature>
<dbReference type="Gene3D" id="3.30.1520.10">
    <property type="entry name" value="Phox-like domain"/>
    <property type="match status" value="1"/>
</dbReference>
<dbReference type="PROSITE" id="PS50195">
    <property type="entry name" value="PX"/>
    <property type="match status" value="1"/>
</dbReference>
<feature type="domain" description="PX" evidence="2">
    <location>
        <begin position="15"/>
        <end position="138"/>
    </location>
</feature>
<accession>A0A1X7VLH0</accession>
<evidence type="ECO:0000256" key="1">
    <source>
        <dbReference type="SAM" id="MobiDB-lite"/>
    </source>
</evidence>
<protein>
    <recommendedName>
        <fullName evidence="2">PX domain-containing protein</fullName>
    </recommendedName>
</protein>